<comment type="caution">
    <text evidence="2">The sequence shown here is derived from an EMBL/GenBank/DDBJ whole genome shotgun (WGS) entry which is preliminary data.</text>
</comment>
<proteinExistence type="predicted"/>
<dbReference type="OrthoDB" id="5599418at2759"/>
<accession>A0A371F1J6</accession>
<dbReference type="Gene3D" id="3.30.420.10">
    <property type="entry name" value="Ribonuclease H-like superfamily/Ribonuclease H"/>
    <property type="match status" value="1"/>
</dbReference>
<dbReference type="PANTHER" id="PTHR48475:SF2">
    <property type="entry name" value="RIBONUCLEASE H"/>
    <property type="match status" value="1"/>
</dbReference>
<dbReference type="GO" id="GO:0004523">
    <property type="term" value="F:RNA-DNA hybrid ribonuclease activity"/>
    <property type="evidence" value="ECO:0007669"/>
    <property type="project" value="InterPro"/>
</dbReference>
<protein>
    <recommendedName>
        <fullName evidence="1">RNase H type-1 domain-containing protein</fullName>
    </recommendedName>
</protein>
<dbReference type="InterPro" id="IPR012337">
    <property type="entry name" value="RNaseH-like_sf"/>
</dbReference>
<reference evidence="2" key="1">
    <citation type="submission" date="2018-05" db="EMBL/GenBank/DDBJ databases">
        <title>Draft genome of Mucuna pruriens seed.</title>
        <authorList>
            <person name="Nnadi N.E."/>
            <person name="Vos R."/>
            <person name="Hasami M.H."/>
            <person name="Devisetty U.K."/>
            <person name="Aguiy J.C."/>
        </authorList>
    </citation>
    <scope>NUCLEOTIDE SEQUENCE [LARGE SCALE GENOMIC DNA]</scope>
    <source>
        <strain evidence="2">JCA_2017</strain>
    </source>
</reference>
<organism evidence="2 3">
    <name type="scientific">Mucuna pruriens</name>
    <name type="common">Velvet bean</name>
    <name type="synonym">Dolichos pruriens</name>
    <dbReference type="NCBI Taxonomy" id="157652"/>
    <lineage>
        <taxon>Eukaryota</taxon>
        <taxon>Viridiplantae</taxon>
        <taxon>Streptophyta</taxon>
        <taxon>Embryophyta</taxon>
        <taxon>Tracheophyta</taxon>
        <taxon>Spermatophyta</taxon>
        <taxon>Magnoliopsida</taxon>
        <taxon>eudicotyledons</taxon>
        <taxon>Gunneridae</taxon>
        <taxon>Pentapetalae</taxon>
        <taxon>rosids</taxon>
        <taxon>fabids</taxon>
        <taxon>Fabales</taxon>
        <taxon>Fabaceae</taxon>
        <taxon>Papilionoideae</taxon>
        <taxon>50 kb inversion clade</taxon>
        <taxon>NPAAA clade</taxon>
        <taxon>indigoferoid/millettioid clade</taxon>
        <taxon>Phaseoleae</taxon>
        <taxon>Mucuna</taxon>
    </lineage>
</organism>
<dbReference type="Pfam" id="PF13456">
    <property type="entry name" value="RVT_3"/>
    <property type="match status" value="1"/>
</dbReference>
<name>A0A371F1J6_MUCPR</name>
<dbReference type="InterPro" id="IPR002156">
    <property type="entry name" value="RNaseH_domain"/>
</dbReference>
<dbReference type="Proteomes" id="UP000257109">
    <property type="component" value="Unassembled WGS sequence"/>
</dbReference>
<evidence type="ECO:0000313" key="2">
    <source>
        <dbReference type="EMBL" id="RDX72152.1"/>
    </source>
</evidence>
<dbReference type="Gene3D" id="1.10.340.70">
    <property type="match status" value="1"/>
</dbReference>
<dbReference type="EMBL" id="QJKJ01011036">
    <property type="protein sequence ID" value="RDX72152.1"/>
    <property type="molecule type" value="Genomic_DNA"/>
</dbReference>
<dbReference type="InterPro" id="IPR036397">
    <property type="entry name" value="RNaseH_sf"/>
</dbReference>
<dbReference type="GO" id="GO:0003676">
    <property type="term" value="F:nucleic acid binding"/>
    <property type="evidence" value="ECO:0007669"/>
    <property type="project" value="InterPro"/>
</dbReference>
<feature type="domain" description="RNase H type-1" evidence="1">
    <location>
        <begin position="8"/>
        <end position="56"/>
    </location>
</feature>
<dbReference type="AlphaFoldDB" id="A0A371F1J6"/>
<evidence type="ECO:0000259" key="1">
    <source>
        <dbReference type="Pfam" id="PF13456"/>
    </source>
</evidence>
<feature type="non-terminal residue" evidence="2">
    <location>
        <position position="1"/>
    </location>
</feature>
<evidence type="ECO:0000313" key="3">
    <source>
        <dbReference type="Proteomes" id="UP000257109"/>
    </source>
</evidence>
<gene>
    <name evidence="2" type="ORF">CR513_48386</name>
</gene>
<dbReference type="SUPFAM" id="SSF53098">
    <property type="entry name" value="Ribonuclease H-like"/>
    <property type="match status" value="1"/>
</dbReference>
<keyword evidence="3" id="KW-1185">Reference proteome</keyword>
<dbReference type="PANTHER" id="PTHR48475">
    <property type="entry name" value="RIBONUCLEASE H"/>
    <property type="match status" value="1"/>
</dbReference>
<sequence>MAKSDSKLVTEYQTRDPQLVKYWEKARRMASTFESFTLIHVPRDQNERANLLAKLASMQRRQQKSVIHESLQTLTVDHQEVPNDPKKARRIAREASKYVVVSRHLYRRDFAFPLLRCINKGEAKYVIREVHEGICGTNIGGQALASKIVRVGYYCPTMRNDCMDFMKRCD</sequence>